<dbReference type="Pfam" id="PF12777">
    <property type="entry name" value="MT"/>
    <property type="match status" value="1"/>
</dbReference>
<dbReference type="GO" id="GO:0005858">
    <property type="term" value="C:axonemal dynein complex"/>
    <property type="evidence" value="ECO:0007669"/>
    <property type="project" value="TreeGrafter"/>
</dbReference>
<dbReference type="Pfam" id="PF18198">
    <property type="entry name" value="AAA_lid_11"/>
    <property type="match status" value="1"/>
</dbReference>
<dbReference type="FunFam" id="3.40.50.300:FF:002141">
    <property type="entry name" value="Dynein heavy chain"/>
    <property type="match status" value="1"/>
</dbReference>
<dbReference type="GO" id="GO:0045505">
    <property type="term" value="F:dynein intermediate chain binding"/>
    <property type="evidence" value="ECO:0007669"/>
    <property type="project" value="InterPro"/>
</dbReference>
<dbReference type="FunFam" id="3.10.490.20:FF:000010">
    <property type="entry name" value="Dynein heavy chain, putative"/>
    <property type="match status" value="1"/>
</dbReference>
<feature type="coiled-coil region" evidence="14">
    <location>
        <begin position="3393"/>
        <end position="3434"/>
    </location>
</feature>
<dbReference type="InterPro" id="IPR013594">
    <property type="entry name" value="Dynein_heavy_tail"/>
</dbReference>
<dbReference type="Gene3D" id="6.10.140.1060">
    <property type="match status" value="1"/>
</dbReference>
<dbReference type="FunFam" id="1.10.8.720:FF:000004">
    <property type="entry name" value="Dynein heavy chain 5, axonemal"/>
    <property type="match status" value="1"/>
</dbReference>
<dbReference type="Gene3D" id="3.20.180.20">
    <property type="entry name" value="Dynein heavy chain, N-terminal domain 2"/>
    <property type="match status" value="1"/>
</dbReference>
<dbReference type="Proteomes" id="UP000728185">
    <property type="component" value="Unassembled WGS sequence"/>
</dbReference>
<dbReference type="SMART" id="SM00382">
    <property type="entry name" value="AAA"/>
    <property type="match status" value="3"/>
</dbReference>
<feature type="domain" description="AAA+ ATPase" evidence="16">
    <location>
        <begin position="2546"/>
        <end position="2719"/>
    </location>
</feature>
<gene>
    <name evidence="17" type="ORF">FBUS_02046</name>
</gene>
<dbReference type="InterPro" id="IPR041466">
    <property type="entry name" value="Dynein_AAA5_ext"/>
</dbReference>
<dbReference type="Pfam" id="PF12775">
    <property type="entry name" value="AAA_7"/>
    <property type="match status" value="1"/>
</dbReference>
<dbReference type="FunFam" id="1.20.140.100:FF:000003">
    <property type="entry name" value="Dynein, axonemal, heavy chain 5"/>
    <property type="match status" value="1"/>
</dbReference>
<evidence type="ECO:0000256" key="11">
    <source>
        <dbReference type="ARBA" id="ARBA00023175"/>
    </source>
</evidence>
<dbReference type="InterPro" id="IPR042219">
    <property type="entry name" value="AAA_lid_11_sf"/>
</dbReference>
<dbReference type="Pfam" id="PF12774">
    <property type="entry name" value="AAA_6"/>
    <property type="match status" value="1"/>
</dbReference>
<feature type="coiled-coil region" evidence="14">
    <location>
        <begin position="3166"/>
        <end position="3211"/>
    </location>
</feature>
<dbReference type="FunFam" id="1.20.58.1120:FF:000004">
    <property type="entry name" value="Dynein axonemal heavy chain 5"/>
    <property type="match status" value="1"/>
</dbReference>
<dbReference type="FunFam" id="1.10.8.710:FF:000003">
    <property type="entry name" value="Dynein axonemal heavy chain 5"/>
    <property type="match status" value="1"/>
</dbReference>
<accession>A0A8E0S4L9</accession>
<dbReference type="InterPro" id="IPR041658">
    <property type="entry name" value="AAA_lid_11"/>
</dbReference>
<dbReference type="InterPro" id="IPR003593">
    <property type="entry name" value="AAA+_ATPase"/>
</dbReference>
<dbReference type="FunFam" id="3.40.50.300:FF:000320">
    <property type="entry name" value="Dynein, axonemal, heavy chain 5"/>
    <property type="match status" value="1"/>
</dbReference>
<dbReference type="Gene3D" id="1.20.920.30">
    <property type="match status" value="1"/>
</dbReference>
<dbReference type="GO" id="GO:0005874">
    <property type="term" value="C:microtubule"/>
    <property type="evidence" value="ECO:0007669"/>
    <property type="project" value="UniProtKB-KW"/>
</dbReference>
<evidence type="ECO:0000256" key="2">
    <source>
        <dbReference type="ARBA" id="ARBA00008887"/>
    </source>
</evidence>
<dbReference type="Gene3D" id="1.10.287.2620">
    <property type="match status" value="1"/>
</dbReference>
<comment type="caution">
    <text evidence="17">The sequence shown here is derived from an EMBL/GenBank/DDBJ whole genome shotgun (WGS) entry which is preliminary data.</text>
</comment>
<evidence type="ECO:0000256" key="14">
    <source>
        <dbReference type="SAM" id="Coils"/>
    </source>
</evidence>
<evidence type="ECO:0000256" key="5">
    <source>
        <dbReference type="ARBA" id="ARBA00022737"/>
    </source>
</evidence>
<dbReference type="InterPro" id="IPR043157">
    <property type="entry name" value="Dynein_AAA1S"/>
</dbReference>
<dbReference type="Gene3D" id="1.10.8.1220">
    <property type="match status" value="1"/>
</dbReference>
<dbReference type="Gene3D" id="1.10.8.710">
    <property type="match status" value="1"/>
</dbReference>
<dbReference type="Pfam" id="PF12780">
    <property type="entry name" value="AAA_8"/>
    <property type="match status" value="1"/>
</dbReference>
<dbReference type="Gene3D" id="1.20.58.1120">
    <property type="match status" value="1"/>
</dbReference>
<dbReference type="Pfam" id="PF12781">
    <property type="entry name" value="AAA_9"/>
    <property type="match status" value="1"/>
</dbReference>
<dbReference type="Gene3D" id="1.20.140.100">
    <property type="entry name" value="Dynein heavy chain, N-terminal domain 2"/>
    <property type="match status" value="1"/>
</dbReference>
<dbReference type="FunFam" id="1.20.920.30:FF:000004">
    <property type="entry name" value="Dynein axonemal heavy chain 5"/>
    <property type="match status" value="1"/>
</dbReference>
<dbReference type="FunFam" id="1.10.287.2620:FF:000003">
    <property type="entry name" value="Dynein, axonemal, heavy chain 5"/>
    <property type="match status" value="1"/>
</dbReference>
<feature type="coiled-coil region" evidence="14">
    <location>
        <begin position="3699"/>
        <end position="3726"/>
    </location>
</feature>
<name>A0A8E0S4L9_9TREM</name>
<evidence type="ECO:0000256" key="3">
    <source>
        <dbReference type="ARBA" id="ARBA00022490"/>
    </source>
</evidence>
<feature type="compositionally biased region" description="Polar residues" evidence="15">
    <location>
        <begin position="876"/>
        <end position="890"/>
    </location>
</feature>
<dbReference type="EMBL" id="LUCM01002779">
    <property type="protein sequence ID" value="KAA0196861.1"/>
    <property type="molecule type" value="Genomic_DNA"/>
</dbReference>
<dbReference type="PANTHER" id="PTHR46532">
    <property type="entry name" value="MALE FERTILITY FACTOR KL5"/>
    <property type="match status" value="1"/>
</dbReference>
<dbReference type="Gene3D" id="1.10.8.720">
    <property type="entry name" value="Region D6 of dynein motor"/>
    <property type="match status" value="1"/>
</dbReference>
<feature type="domain" description="AAA+ ATPase" evidence="16">
    <location>
        <begin position="2215"/>
        <end position="2344"/>
    </location>
</feature>
<dbReference type="InterPro" id="IPR027417">
    <property type="entry name" value="P-loop_NTPase"/>
</dbReference>
<dbReference type="Gene3D" id="1.10.472.130">
    <property type="match status" value="1"/>
</dbReference>
<dbReference type="InterPro" id="IPR041589">
    <property type="entry name" value="DNAH3_AAA_lid_1"/>
</dbReference>
<feature type="compositionally biased region" description="Basic and acidic residues" evidence="15">
    <location>
        <begin position="859"/>
        <end position="875"/>
    </location>
</feature>
<dbReference type="GO" id="GO:0007018">
    <property type="term" value="P:microtubule-based movement"/>
    <property type="evidence" value="ECO:0007669"/>
    <property type="project" value="InterPro"/>
</dbReference>
<dbReference type="InterPro" id="IPR035699">
    <property type="entry name" value="AAA_6"/>
</dbReference>
<dbReference type="GO" id="GO:0005524">
    <property type="term" value="F:ATP binding"/>
    <property type="evidence" value="ECO:0007669"/>
    <property type="project" value="UniProtKB-KW"/>
</dbReference>
<keyword evidence="4" id="KW-0493">Microtubule</keyword>
<evidence type="ECO:0000313" key="18">
    <source>
        <dbReference type="Proteomes" id="UP000728185"/>
    </source>
</evidence>
<evidence type="ECO:0000256" key="7">
    <source>
        <dbReference type="ARBA" id="ARBA00022840"/>
    </source>
</evidence>
<organism evidence="17 18">
    <name type="scientific">Fasciolopsis buskii</name>
    <dbReference type="NCBI Taxonomy" id="27845"/>
    <lineage>
        <taxon>Eukaryota</taxon>
        <taxon>Metazoa</taxon>
        <taxon>Spiralia</taxon>
        <taxon>Lophotrochozoa</taxon>
        <taxon>Platyhelminthes</taxon>
        <taxon>Trematoda</taxon>
        <taxon>Digenea</taxon>
        <taxon>Plagiorchiida</taxon>
        <taxon>Echinostomata</taxon>
        <taxon>Echinostomatoidea</taxon>
        <taxon>Fasciolidae</taxon>
        <taxon>Fasciolopsis</taxon>
    </lineage>
</organism>
<evidence type="ECO:0000256" key="8">
    <source>
        <dbReference type="ARBA" id="ARBA00023017"/>
    </source>
</evidence>
<dbReference type="FunFam" id="1.10.8.1220:FF:000001">
    <property type="entry name" value="Dynein axonemal heavy chain 5"/>
    <property type="match status" value="1"/>
</dbReference>
<dbReference type="InterPro" id="IPR043160">
    <property type="entry name" value="Dynein_C_barrel"/>
</dbReference>
<dbReference type="GO" id="GO:0097729">
    <property type="term" value="C:9+2 motile cilium"/>
    <property type="evidence" value="ECO:0007669"/>
    <property type="project" value="UniProtKB-ARBA"/>
</dbReference>
<dbReference type="FunFam" id="3.40.50.300:FF:000543">
    <property type="entry name" value="Dynein axonemal heavy chain 5"/>
    <property type="match status" value="1"/>
</dbReference>
<dbReference type="InterPro" id="IPR035706">
    <property type="entry name" value="AAA_9"/>
</dbReference>
<keyword evidence="8" id="KW-0243">Dynein</keyword>
<evidence type="ECO:0000256" key="6">
    <source>
        <dbReference type="ARBA" id="ARBA00022741"/>
    </source>
</evidence>
<dbReference type="Gene3D" id="3.10.490.20">
    <property type="match status" value="1"/>
</dbReference>
<dbReference type="Gene3D" id="3.40.50.300">
    <property type="entry name" value="P-loop containing nucleotide triphosphate hydrolases"/>
    <property type="match status" value="5"/>
</dbReference>
<evidence type="ECO:0000256" key="10">
    <source>
        <dbReference type="ARBA" id="ARBA00023069"/>
    </source>
</evidence>
<dbReference type="InterPro" id="IPR024317">
    <property type="entry name" value="Dynein_heavy_chain_D4_dom"/>
</dbReference>
<dbReference type="Pfam" id="PF17857">
    <property type="entry name" value="AAA_lid_1"/>
    <property type="match status" value="1"/>
</dbReference>
<dbReference type="Pfam" id="PF18199">
    <property type="entry name" value="Dynein_C"/>
    <property type="match status" value="1"/>
</dbReference>
<evidence type="ECO:0000256" key="13">
    <source>
        <dbReference type="ARBA" id="ARBA00023273"/>
    </source>
</evidence>
<keyword evidence="7" id="KW-0067">ATP-binding</keyword>
<keyword evidence="5" id="KW-0677">Repeat</keyword>
<dbReference type="FunFam" id="1.20.920.20:FF:000004">
    <property type="entry name" value="Dynein axonemal heavy chain 5"/>
    <property type="match status" value="1"/>
</dbReference>
<dbReference type="InterPro" id="IPR042222">
    <property type="entry name" value="Dynein_2_N"/>
</dbReference>
<keyword evidence="13" id="KW-0966">Cell projection</keyword>
<evidence type="ECO:0000256" key="12">
    <source>
        <dbReference type="ARBA" id="ARBA00023212"/>
    </source>
</evidence>
<dbReference type="FunFam" id="3.20.180.20:FF:000001">
    <property type="entry name" value="Dynein axonemal heavy chain 5"/>
    <property type="match status" value="1"/>
</dbReference>
<keyword evidence="12" id="KW-0206">Cytoskeleton</keyword>
<sequence>MHTFKEPGKFTFDIYHVLSSQDTTLRKFFGLNGSRAVFFTASVYNPENTEKIIQGQRQNLQSQLFIHVSNGKEEVLNGLCAIFIRYSNEQEIKVESVANDIVFIGMDFSRGVLHSLEDLITSLLVPQLSNVPEKMSVEKSSCSEFNKQDLLDNIDNFTTILCNSSELLENQVIMKPCSDRLLAGLKSLPDDQSGFHPSPTLLADCEACVSVWTGQLEQVLGISDQIRKESDETGPRVELDYWHRRMATFHSLVNQMRNPLCKSVLAVLQWHKSKMIKKWIQVDAKVTKYANEAKDNVKFLNTLEQYCEPLYRRDPVTMVDCLPKLINAVRLIYSVSTYYNTPEAITSLLIKITNQMISTCKVYIFDRGRRNMWTKPFEETIRKVINCCRLNEAYQENFHRVKEELGRSPESKKFDFSEIYIFGKFNIFCHRLQAIRNVLEQTEHYASLQRSNIEGLSPLIAQYTTAVNQLQTKSLNVLDQRDNEVDEEFELFFDRMKAVQTGLENLFIFKLDLIPSAQIALQVIQRFDQLELIDSVIGPSYFRALIQFGKEITEVAKEYKRHKEDPPVPWDVPPVAGRIFWARQLFRRIEAPMLCFQERTKLMQTKEAREITKQYNRLAETLITFEMIHYQNWIKRLNISKVGLRDPLLVQDASTYELSIALDPELLVLYREIDLLVKSGIEIPPVALELVDQGKQLKVTYDRLKFMLSEIARVDALLQPILVPLMRSQFATLQTALKPGLTFLNWTSLGIHNYMDNVLEHLHQMELLAERSNDLCAYRIDVILEEITSMCLCELPEGVSWTVDYFLERTQYLCVEASKQLRVKSQLVETAVYELIDMLCGDYRNKLDQLLRNQSRAASSREMKRPDPESSKSPDQRPSPSRTESAMSRTAQERCKKQIEDSIMRVLEHFHQRLIDSLVRLIRNTLENLRRNLTLASNLVLEPQGEVQQRLLFFATTAQLLLPNITMQPSVEDLHRVLSSTTHLVISVTKSVPHWDLKLYAPEEYKTSQSDAHGQAINSAPMSLENGDQNKQFSLRLDGTLNANAIIGIPESRGSTETINAIHSQTYHDHIRENKEIGKLCMMLLGSLGPVSGRVKEVLKHFDSYNYLWNTSLEREMDEFLQQERSLAEYESMLCKYHGEILRIQAEPDELKCYPLLICTDQLKQSISVEIDRRKVQYGRVCNKYYRQKMNEILSVIDRFEKVLSRPIKDLEDIRVAMNALKELREIEVNIDLQLGPVEESYALLAKYQLPVEREDLEKADMLRYAWNKLGKQQRKAQDCLVHIQPIYRAQLIESVTQFKEDCTAFYEDYDAVGPGVPGIQPREASDRLIIFQSRFDNLYRTFITCGAGEELFGLPVTDHPRIHQLRRELSLLRKLYSLYNTVLNKTAVYQEILWPEVKIDAISAELQDLQNQCLKLPKALREYQAYEDLRQKLADFNEIMPLLELMTNPSMKSRHWQRLTEVTKHPFNVEAEGFALRNILEAPLLQYKEDVEDICISAIKERDIENKLQAIRTEWSSHDFQFVTFKNRGELLLRGDHTMELISYMEDSLMVLGSLLSNRYNGPFRKDIQNLISRISNSNEIVEQWLALQNLWIYLEAVFIGGDIARQLPAEAKRFANVDKSWQRIMQRAHEVTNVINCCIGDDLLTQLLPHCMEQLEICQKSLTGYLEKKRSLFPRFFFVSDPTLLEILGQASNPHTIQSHLLSVFDNIKTVKFHEKNTDMILACYSQEGEVLELVRPVKAEGHVEVWLSVLLKQAQHSLHEIIHSAYRSVMSTDFDLLEFLHSYTAQVGLLGIQFIWTRDATNALKNARHDKRIMHKTDASFSRLLTTLIAQTTKNLSPVERTKYETLITIHLHQRDIFTGLVKDRIRSATDFEWLKQTRFYYLEESNICLISITDVNFRYQNEFLGCTERLAITPLTDRCYITLAQALGMSMGGSPAGPAGTGKTETVKDMGRCLGQYVIVSNCSDQMDYRGLGRIFKGLAQSGSWGCFDEFNRIELPVLSVAAQQIAIVLTCKKERRTQFLFTDGDTVEMNPEFGIFLTMNPGYAGRQELPENLKINFRTVAMMVPDRQIIIRVKLASCGFNENITLAQKFYTLYKLCEEQLSKQIHYDFGLRNILSVLRTLGGVRRANPNDTEFVTVMRVLRDMNLSKLVGADEPLFISLMNDLFPGVSLDKGGYPALESAIDKQLQKVQLISHPPWLLKVIQLYETQRVRHGMMILGPSGTGKTTCIHTLMKAMSECFEPHREMRMNPKAITAAQMFGRLDVSTNDWTDGIFSTLWRRTLKTKKGEHIWLVLDGPVDALWIENLNSVLDDSKLLTLANGDRIPMSPSCKIMFEVDNIDNATPATVSRNGMVYISTTTLDWAPLLKGWLLTQPQTEANQLLELFTASFPQTYQFVIRHLTLRSTVLEAFLIRQACDLLVGLIPNNDDRGHSAVPGSHLSRLYTFALLWSLGALLESDDRSKLEMFLRKHETIKLDLPPISPDSTDSAYDYLVSESGQWIHWSSKVESFVYPTDRTPEYATLLVPSVSSVRTEYLVDLIAKQQKSVLLIGEPGTAKTVVLNKYLSRYNPELHEHRILNFSSVTTPNGIQRIIESFVDKRMGNTYGPPAGRRMTVFIDDISMPVINEWGDQVANEIVRQLIEMGGFYNLQKPGDFTSIVDIQFLAAMVHPGAGRNDIPQRLKRQFCIFNCTLPSPSSIDSIFGAIARGHFCRERGFHAIVSHLADQLVPVTRVLWQVTKGRMLPTPAKFHYIFNLRDLSRIWQGMISTTPEVIHNADRMMSLWQHECTRVLADRFTVSEDHRWFEETLLRIVNEELDRNYAHLISIHAPYFVNFMRDPPEPTGDDPDDLVVEPPRIYEPICSFENLSSRLAKFLRQYNENIRGAHMDLVLFQDAMTQLVRIARVLYMPRGHALLIGVGGSGKQSLTRLASFIAGYQTQHITLTRSYNVNNLLDDFKLLYRTAGLKGKGVTFLFTDQEIKDEAFLEYMNNVLSSGVIANLFARDEMDEICQDLIPVMKKEFPRRAPTNENLLGYFYSRTRKNLHVSLCFSPVGEKFRSRALKFPGLFSGCTIIWFHRWPKEALVAVADHCLNDFSIVCSAGVRRELIHTMGVVHDGVAESCVEYFARYRRQTHVTPKSYLSFLVSYKTVYKQQHSHFASQAQRMDSGLKKLTEAQDNVAELSKELSVKEKELELANKEAERVLETVTVQQQASRDIRNRVQLVKDKAQAIVDEIDRDRAVAEAKLEAAKPALQEAEDALNTIKPADIATVRRLGKPPNLIMRIMDCVLILFQRHLDSYQPDMERQCPRPSWSESLKFMTNTGFLTMLMTFPKDLITEETVELLEPYLTMEDYNLEVAKKVCGNVAGLLSWTRAMAYFFSINKEVLPLKDNLVKQEARLSKANVDLQEAQLILDEKEQELAKVQAVYEEALSKRQALLDDADLCRRKMNAASILIGSLADEQIRWTEQSKSFKEHIDYLVGDVLVVTAFLSYCGPFNQSFRQSMIATWQKEVSLRKVPGSATVNLVTMLTDQTQIGEWNLQGLPKDELSIQNGIIVNQASRYPLLIDPQGQGRLWIQNREKARDLICTTLGSKYFRQRLEDSLSLGRPLLIEDVGEELDPVLDNVLERNFIKQGSMFKAKIGDKEVDVLTGFNLYITTKMANPHYAPEIFARTSIIDFTVTIKGLEEQLLGRVILSERQELETQRASLMEDVQMNKKRIKELEDNLLLRLASVHGSLVDDVDLISVLNTTKTTAADVSRKLDKASETEVQITAAREDYRPIATRGSVLYFLIVEMSLVNCMYQTSLCQFLNLFDIALSKAEKSPITPKRIGNVIEYLTYGVWKYVSRGLYEVDKPMFSLLLALKIEIQASRIRHEEFQVFIKGGASLDLNTVKPKPFKWISDMTWLHLVALSNLNQFSAILDQVQQNERGWRQWFDKPTPETEVIPDGYQGSVDAFRRLLLIRAWCPDRIMNQAQVFVTNTLGQRYAEGFVMDIDGVYSESTPRWPMLGLLSMGSDPTPRIDLLAKKYRVECRTISMGQGQEVHARRLLSQSLSGGGWVLLQNCHLSLAYMDEVLNQLTELEHVHEEFRLWVTTEVNVHFPITFLQMAIKFTNEPPQGVKASLKRTYSSFTQDYLDINTLPYWKPMIFAVAFLHTTVQERRQFGPLGWNIPYEFNTADLNASLQFLQNHLDDLDAKKGIEWKCVRYMLGEIQYGGRVTDNFDQRLLNTYCQSWFHEGLFSPDFLFATGFPVPQFAKLSEILDWINELPNADSPKIFGLHENANISYQSKKAKKILDCILNIQPKDASSGGGGTREDVAQQMAEDMLDKLPPDYVLFEVTERLNQMGALQPMNIFLRQELERIQRLLSNVRTCLTDLKLAIDGAIVMSESLREALDCLYDARIPNSWIKLSWDSSTLGFWFTELIERNHQFSDWLRNGRPNCFWMTGFFNQQGFLTAIRQEVTRNHPGWALDTVVLWNEVTKYMHEDCTRPPTEGAYVYGLFIEGADFDRRNMRLSESKPKVLYVPMPVIHILAIDISKDKTIPREMLANQYVCPVYRKPRRTDLTYIGSLYLRCPSTKPPEHWTLRGTALLCDIR</sequence>
<keyword evidence="9 14" id="KW-0175">Coiled coil</keyword>
<dbReference type="InterPro" id="IPR013602">
    <property type="entry name" value="Dynein_heavy_linker"/>
</dbReference>
<dbReference type="InterPro" id="IPR026983">
    <property type="entry name" value="DHC"/>
</dbReference>
<protein>
    <submittedName>
        <fullName evidence="17">Dynein heavy chain 5 axonemal</fullName>
    </submittedName>
</protein>
<dbReference type="GO" id="GO:0008569">
    <property type="term" value="F:minus-end-directed microtubule motor activity"/>
    <property type="evidence" value="ECO:0007669"/>
    <property type="project" value="InterPro"/>
</dbReference>
<dbReference type="InterPro" id="IPR041228">
    <property type="entry name" value="Dynein_C"/>
</dbReference>
<evidence type="ECO:0000256" key="1">
    <source>
        <dbReference type="ARBA" id="ARBA00004430"/>
    </source>
</evidence>
<dbReference type="FunFam" id="3.40.50.300:FF:000044">
    <property type="entry name" value="Dynein heavy chain 5, axonemal"/>
    <property type="match status" value="1"/>
</dbReference>
<evidence type="ECO:0000256" key="9">
    <source>
        <dbReference type="ARBA" id="ARBA00023054"/>
    </source>
</evidence>
<evidence type="ECO:0000313" key="17">
    <source>
        <dbReference type="EMBL" id="KAA0196861.1"/>
    </source>
</evidence>
<proteinExistence type="inferred from homology"/>
<dbReference type="Gene3D" id="1.20.1270.280">
    <property type="match status" value="1"/>
</dbReference>
<dbReference type="InterPro" id="IPR024743">
    <property type="entry name" value="Dynein_HC_stalk"/>
</dbReference>
<keyword evidence="11" id="KW-0505">Motor protein</keyword>
<keyword evidence="10" id="KW-0969">Cilium</keyword>
<dbReference type="SUPFAM" id="SSF52540">
    <property type="entry name" value="P-loop containing nucleoside triphosphate hydrolases"/>
    <property type="match status" value="4"/>
</dbReference>
<evidence type="ECO:0000259" key="16">
    <source>
        <dbReference type="SMART" id="SM00382"/>
    </source>
</evidence>
<keyword evidence="18" id="KW-1185">Reference proteome</keyword>
<evidence type="ECO:0000256" key="4">
    <source>
        <dbReference type="ARBA" id="ARBA00022701"/>
    </source>
</evidence>
<dbReference type="OrthoDB" id="286107at2759"/>
<comment type="subcellular location">
    <subcellularLocation>
        <location evidence="1">Cytoplasm</location>
        <location evidence="1">Cytoskeleton</location>
        <location evidence="1">Cilium axoneme</location>
    </subcellularLocation>
</comment>
<dbReference type="GO" id="GO:0051959">
    <property type="term" value="F:dynein light intermediate chain binding"/>
    <property type="evidence" value="ECO:0007669"/>
    <property type="project" value="InterPro"/>
</dbReference>
<feature type="region of interest" description="Disordered" evidence="15">
    <location>
        <begin position="854"/>
        <end position="892"/>
    </location>
</feature>
<evidence type="ECO:0000256" key="15">
    <source>
        <dbReference type="SAM" id="MobiDB-lite"/>
    </source>
</evidence>
<keyword evidence="6" id="KW-0547">Nucleotide-binding</keyword>
<dbReference type="FunFam" id="3.40.50.300:FF:001221">
    <property type="entry name" value="Axonemal dynein heavy chain 8"/>
    <property type="match status" value="1"/>
</dbReference>
<dbReference type="Gene3D" id="1.20.920.20">
    <property type="match status" value="1"/>
</dbReference>
<feature type="domain" description="AAA+ ATPase" evidence="16">
    <location>
        <begin position="1936"/>
        <end position="2072"/>
    </location>
</feature>
<dbReference type="Pfam" id="PF08385">
    <property type="entry name" value="DHC_N1"/>
    <property type="match status" value="1"/>
</dbReference>
<reference evidence="17" key="1">
    <citation type="submission" date="2019-05" db="EMBL/GenBank/DDBJ databases">
        <title>Annotation for the trematode Fasciolopsis buski.</title>
        <authorList>
            <person name="Choi Y.-J."/>
        </authorList>
    </citation>
    <scope>NUCLEOTIDE SEQUENCE</scope>
    <source>
        <strain evidence="17">HT</strain>
        <tissue evidence="17">Whole worm</tissue>
    </source>
</reference>
<dbReference type="InterPro" id="IPR004273">
    <property type="entry name" value="Dynein_heavy_D6_P-loop"/>
</dbReference>
<dbReference type="InterPro" id="IPR042228">
    <property type="entry name" value="Dynein_linker_3"/>
</dbReference>
<dbReference type="Pfam" id="PF08393">
    <property type="entry name" value="DHC_N2"/>
    <property type="match status" value="1"/>
</dbReference>
<dbReference type="Pfam" id="PF17852">
    <property type="entry name" value="Dynein_AAA_lid"/>
    <property type="match status" value="1"/>
</dbReference>
<dbReference type="FunFam" id="3.40.50.300:FF:000049">
    <property type="entry name" value="Dynein, axonemal, heavy chain 5"/>
    <property type="match status" value="1"/>
</dbReference>
<dbReference type="PANTHER" id="PTHR46532:SF4">
    <property type="entry name" value="AAA+ ATPASE DOMAIN-CONTAINING PROTEIN"/>
    <property type="match status" value="1"/>
</dbReference>
<comment type="similarity">
    <text evidence="2">Belongs to the dynein heavy chain family.</text>
</comment>
<dbReference type="FunFam" id="1.20.1270.280:FF:000002">
    <property type="entry name" value="Dynein heavy chain 5, axonemal"/>
    <property type="match status" value="1"/>
</dbReference>
<keyword evidence="3" id="KW-0963">Cytoplasm</keyword>
<dbReference type="Pfam" id="PF03028">
    <property type="entry name" value="Dynein_heavy"/>
    <property type="match status" value="1"/>
</dbReference>